<proteinExistence type="predicted"/>
<keyword evidence="3" id="KW-1185">Reference proteome</keyword>
<organism evidence="2 3">
    <name type="scientific">Gossypium gossypioides</name>
    <name type="common">Mexican cotton</name>
    <name type="synonym">Selera gossypioides</name>
    <dbReference type="NCBI Taxonomy" id="34282"/>
    <lineage>
        <taxon>Eukaryota</taxon>
        <taxon>Viridiplantae</taxon>
        <taxon>Streptophyta</taxon>
        <taxon>Embryophyta</taxon>
        <taxon>Tracheophyta</taxon>
        <taxon>Spermatophyta</taxon>
        <taxon>Magnoliopsida</taxon>
        <taxon>eudicotyledons</taxon>
        <taxon>Gunneridae</taxon>
        <taxon>Pentapetalae</taxon>
        <taxon>rosids</taxon>
        <taxon>malvids</taxon>
        <taxon>Malvales</taxon>
        <taxon>Malvaceae</taxon>
        <taxon>Malvoideae</taxon>
        <taxon>Gossypium</taxon>
    </lineage>
</organism>
<protein>
    <submittedName>
        <fullName evidence="2">Uncharacterized protein</fullName>
    </submittedName>
</protein>
<accession>A0A7J9CNP3</accession>
<feature type="region of interest" description="Disordered" evidence="1">
    <location>
        <begin position="77"/>
        <end position="98"/>
    </location>
</feature>
<sequence length="156" mass="16708">MYRVENHSAESGSFSNSTYHHVQHSEPSSRTVQDGSNATSLATSSSLGAANTQPDYGGYTSYSNSAGTYSHGSAGYQGYYSGYQQQPNPSYSQPVGAYQNTSAPYQPIFSFQNTGSYAGPTSYSSTYYNPGDYQTAGGCPSSSYTHQTTTWNGSNY</sequence>
<comment type="caution">
    <text evidence="2">The sequence shown here is derived from an EMBL/GenBank/DDBJ whole genome shotgun (WGS) entry which is preliminary data.</text>
</comment>
<evidence type="ECO:0000313" key="2">
    <source>
        <dbReference type="EMBL" id="MBA0749968.1"/>
    </source>
</evidence>
<feature type="compositionally biased region" description="Low complexity" evidence="1">
    <location>
        <begin position="35"/>
        <end position="51"/>
    </location>
</feature>
<gene>
    <name evidence="2" type="ORF">Gogos_003839</name>
</gene>
<name>A0A7J9CNP3_GOSGO</name>
<dbReference type="EMBL" id="JABEZY010000011">
    <property type="protein sequence ID" value="MBA0749968.1"/>
    <property type="molecule type" value="Genomic_DNA"/>
</dbReference>
<feature type="compositionally biased region" description="Low complexity" evidence="1">
    <location>
        <begin position="77"/>
        <end position="94"/>
    </location>
</feature>
<dbReference type="Proteomes" id="UP000593579">
    <property type="component" value="Unassembled WGS sequence"/>
</dbReference>
<evidence type="ECO:0000313" key="3">
    <source>
        <dbReference type="Proteomes" id="UP000593579"/>
    </source>
</evidence>
<feature type="region of interest" description="Disordered" evidence="1">
    <location>
        <begin position="1"/>
        <end position="64"/>
    </location>
</feature>
<evidence type="ECO:0000256" key="1">
    <source>
        <dbReference type="SAM" id="MobiDB-lite"/>
    </source>
</evidence>
<reference evidence="2 3" key="1">
    <citation type="journal article" date="2019" name="Genome Biol. Evol.">
        <title>Insights into the evolution of the New World diploid cottons (Gossypium, subgenus Houzingenia) based on genome sequencing.</title>
        <authorList>
            <person name="Grover C.E."/>
            <person name="Arick M.A. 2nd"/>
            <person name="Thrash A."/>
            <person name="Conover J.L."/>
            <person name="Sanders W.S."/>
            <person name="Peterson D.G."/>
            <person name="Frelichowski J.E."/>
            <person name="Scheffler J.A."/>
            <person name="Scheffler B.E."/>
            <person name="Wendel J.F."/>
        </authorList>
    </citation>
    <scope>NUCLEOTIDE SEQUENCE [LARGE SCALE GENOMIC DNA]</scope>
    <source>
        <strain evidence="2">5</strain>
        <tissue evidence="2">Leaf</tissue>
    </source>
</reference>
<feature type="compositionally biased region" description="Polar residues" evidence="1">
    <location>
        <begin position="9"/>
        <end position="34"/>
    </location>
</feature>
<dbReference type="OrthoDB" id="199574at2759"/>
<dbReference type="AlphaFoldDB" id="A0A7J9CNP3"/>